<evidence type="ECO:0000256" key="1">
    <source>
        <dbReference type="SAM" id="MobiDB-lite"/>
    </source>
</evidence>
<accession>A0ABW2CXV1</accession>
<keyword evidence="2" id="KW-0413">Isomerase</keyword>
<dbReference type="RefSeq" id="WP_378064075.1">
    <property type="nucleotide sequence ID" value="NZ_JBHSXS010000051.1"/>
</dbReference>
<sequence>MSFTSVVSGETSITARGPIREAAERVLGRLWIDQVPVRLASEDAALWPSSAAAAVEGRALCWPGQPGPARALTGRIAALRGEAREAGVTEVALLGRGAPARAADLIVRHALDREAAEAAAGGTRSAGAARRSPLTVLDGPEPGALLRVAGDRERLLRTLVVVTGDDPATDMLRRVLLRAFEEAGLSPGQIARRFVIVADPGAAHAKDAAEAGHPVFDAPRPTVFGALSPYALVPAGLAGADVGALLDEATAVLPSLTRPENNPGLVLGAILGGAVRAGRESVVLGGYAAAVPGLADWIAPLLAEGTGGRLLPIVQRGGMPVLPTGDMFLVTLDGRPRQDDATVSGPPAAQLVVWEYAVAVAAYLLGVDPLGPPVAPAASVVPAVPVAPAGPAASGASAPPGAPGAPNTPGGDTGGGALFSDGDPGRAVEVHTSDAAFAGAGDLPAVLDAVAGRAGSAGGRGHLSIVAYLDPDEARGQGTQVRRLAGLLAARCARPVTVAWGCRYPAFGNDHQEKGVYLMVTGNVVRDVPVPDRHHRLGAVQLAQALADARAARGGGRPVVRLHLQNRWSGLARLLDAARGGA</sequence>
<name>A0ABW2CXV1_9ACTN</name>
<dbReference type="GO" id="GO:0016853">
    <property type="term" value="F:isomerase activity"/>
    <property type="evidence" value="ECO:0007669"/>
    <property type="project" value="UniProtKB-KW"/>
</dbReference>
<feature type="compositionally biased region" description="Low complexity" evidence="1">
    <location>
        <begin position="389"/>
        <end position="410"/>
    </location>
</feature>
<gene>
    <name evidence="2" type="ORF">ACFQKB_41465</name>
</gene>
<dbReference type="SUPFAM" id="SSF53697">
    <property type="entry name" value="SIS domain"/>
    <property type="match status" value="1"/>
</dbReference>
<dbReference type="Gene3D" id="3.40.50.10490">
    <property type="entry name" value="Glucose-6-phosphate isomerase like protein, domain 1"/>
    <property type="match status" value="2"/>
</dbReference>
<organism evidence="2 3">
    <name type="scientific">Actinomadura yumaensis</name>
    <dbReference type="NCBI Taxonomy" id="111807"/>
    <lineage>
        <taxon>Bacteria</taxon>
        <taxon>Bacillati</taxon>
        <taxon>Actinomycetota</taxon>
        <taxon>Actinomycetes</taxon>
        <taxon>Streptosporangiales</taxon>
        <taxon>Thermomonosporaceae</taxon>
        <taxon>Actinomadura</taxon>
    </lineage>
</organism>
<evidence type="ECO:0000313" key="3">
    <source>
        <dbReference type="Proteomes" id="UP001596380"/>
    </source>
</evidence>
<dbReference type="Proteomes" id="UP001596380">
    <property type="component" value="Unassembled WGS sequence"/>
</dbReference>
<keyword evidence="3" id="KW-1185">Reference proteome</keyword>
<dbReference type="InterPro" id="IPR046348">
    <property type="entry name" value="SIS_dom_sf"/>
</dbReference>
<proteinExistence type="predicted"/>
<comment type="caution">
    <text evidence="2">The sequence shown here is derived from an EMBL/GenBank/DDBJ whole genome shotgun (WGS) entry which is preliminary data.</text>
</comment>
<evidence type="ECO:0000313" key="2">
    <source>
        <dbReference type="EMBL" id="MFC6886287.1"/>
    </source>
</evidence>
<dbReference type="EMBL" id="JBHSXS010000051">
    <property type="protein sequence ID" value="MFC6886287.1"/>
    <property type="molecule type" value="Genomic_DNA"/>
</dbReference>
<protein>
    <submittedName>
        <fullName evidence="2">Glucose-6-phosphate isomerase</fullName>
    </submittedName>
</protein>
<reference evidence="3" key="1">
    <citation type="journal article" date="2019" name="Int. J. Syst. Evol. Microbiol.">
        <title>The Global Catalogue of Microorganisms (GCM) 10K type strain sequencing project: providing services to taxonomists for standard genome sequencing and annotation.</title>
        <authorList>
            <consortium name="The Broad Institute Genomics Platform"/>
            <consortium name="The Broad Institute Genome Sequencing Center for Infectious Disease"/>
            <person name="Wu L."/>
            <person name="Ma J."/>
        </authorList>
    </citation>
    <scope>NUCLEOTIDE SEQUENCE [LARGE SCALE GENOMIC DNA]</scope>
    <source>
        <strain evidence="3">JCM 3369</strain>
    </source>
</reference>
<feature type="region of interest" description="Disordered" evidence="1">
    <location>
        <begin position="389"/>
        <end position="425"/>
    </location>
</feature>